<dbReference type="SMART" id="SM00564">
    <property type="entry name" value="PQQ"/>
    <property type="match status" value="3"/>
</dbReference>
<organism evidence="3 4">
    <name type="scientific">Roseimicrobium gellanilyticum</name>
    <dbReference type="NCBI Taxonomy" id="748857"/>
    <lineage>
        <taxon>Bacteria</taxon>
        <taxon>Pseudomonadati</taxon>
        <taxon>Verrucomicrobiota</taxon>
        <taxon>Verrucomicrobiia</taxon>
        <taxon>Verrucomicrobiales</taxon>
        <taxon>Verrucomicrobiaceae</taxon>
        <taxon>Roseimicrobium</taxon>
    </lineage>
</organism>
<evidence type="ECO:0000313" key="4">
    <source>
        <dbReference type="Proteomes" id="UP000253426"/>
    </source>
</evidence>
<feature type="domain" description="Pyrrolo-quinoline quinone repeat" evidence="2">
    <location>
        <begin position="92"/>
        <end position="211"/>
    </location>
</feature>
<dbReference type="Gene3D" id="2.40.10.480">
    <property type="match status" value="2"/>
</dbReference>
<comment type="caution">
    <text evidence="3">The sequence shown here is derived from an EMBL/GenBank/DDBJ whole genome shotgun (WGS) entry which is preliminary data.</text>
</comment>
<dbReference type="InterPro" id="IPR002372">
    <property type="entry name" value="PQQ_rpt_dom"/>
</dbReference>
<dbReference type="SUPFAM" id="SSF50998">
    <property type="entry name" value="Quinoprotein alcohol dehydrogenase-like"/>
    <property type="match status" value="1"/>
</dbReference>
<name>A0A366HI71_9BACT</name>
<dbReference type="PANTHER" id="PTHR34512">
    <property type="entry name" value="CELL SURFACE PROTEIN"/>
    <property type="match status" value="1"/>
</dbReference>
<dbReference type="Gene3D" id="2.130.10.10">
    <property type="entry name" value="YVTN repeat-like/Quinoprotein amine dehydrogenase"/>
    <property type="match status" value="1"/>
</dbReference>
<dbReference type="InterPro" id="IPR018391">
    <property type="entry name" value="PQQ_b-propeller_rpt"/>
</dbReference>
<dbReference type="InterPro" id="IPR015943">
    <property type="entry name" value="WD40/YVTN_repeat-like_dom_sf"/>
</dbReference>
<dbReference type="Proteomes" id="UP000253426">
    <property type="component" value="Unassembled WGS sequence"/>
</dbReference>
<evidence type="ECO:0000259" key="2">
    <source>
        <dbReference type="Pfam" id="PF13360"/>
    </source>
</evidence>
<keyword evidence="4" id="KW-1185">Reference proteome</keyword>
<feature type="chain" id="PRO_5016975066" evidence="1">
    <location>
        <begin position="28"/>
        <end position="424"/>
    </location>
</feature>
<proteinExistence type="predicted"/>
<dbReference type="RefSeq" id="WP_113959810.1">
    <property type="nucleotide sequence ID" value="NZ_QNRR01000006.1"/>
</dbReference>
<keyword evidence="1" id="KW-0732">Signal</keyword>
<dbReference type="PANTHER" id="PTHR34512:SF30">
    <property type="entry name" value="OUTER MEMBRANE PROTEIN ASSEMBLY FACTOR BAMB"/>
    <property type="match status" value="1"/>
</dbReference>
<dbReference type="AlphaFoldDB" id="A0A366HI71"/>
<evidence type="ECO:0000256" key="1">
    <source>
        <dbReference type="SAM" id="SignalP"/>
    </source>
</evidence>
<protein>
    <submittedName>
        <fullName evidence="3">Outer membrane protein assembly factor BamB</fullName>
    </submittedName>
</protein>
<dbReference type="OrthoDB" id="178052at2"/>
<feature type="domain" description="Pyrrolo-quinoline quinone repeat" evidence="2">
    <location>
        <begin position="232"/>
        <end position="422"/>
    </location>
</feature>
<feature type="signal peptide" evidence="1">
    <location>
        <begin position="1"/>
        <end position="27"/>
    </location>
</feature>
<dbReference type="InterPro" id="IPR011047">
    <property type="entry name" value="Quinoprotein_ADH-like_sf"/>
</dbReference>
<accession>A0A366HI71</accession>
<dbReference type="EMBL" id="QNRR01000006">
    <property type="protein sequence ID" value="RBP42411.1"/>
    <property type="molecule type" value="Genomic_DNA"/>
</dbReference>
<dbReference type="Pfam" id="PF13360">
    <property type="entry name" value="PQQ_2"/>
    <property type="match status" value="2"/>
</dbReference>
<dbReference type="PROSITE" id="PS51257">
    <property type="entry name" value="PROKAR_LIPOPROTEIN"/>
    <property type="match status" value="1"/>
</dbReference>
<evidence type="ECO:0000313" key="3">
    <source>
        <dbReference type="EMBL" id="RBP42411.1"/>
    </source>
</evidence>
<gene>
    <name evidence="3" type="ORF">DES53_106117</name>
</gene>
<reference evidence="3 4" key="1">
    <citation type="submission" date="2018-06" db="EMBL/GenBank/DDBJ databases">
        <title>Genomic Encyclopedia of Type Strains, Phase IV (KMG-IV): sequencing the most valuable type-strain genomes for metagenomic binning, comparative biology and taxonomic classification.</title>
        <authorList>
            <person name="Goeker M."/>
        </authorList>
    </citation>
    <scope>NUCLEOTIDE SEQUENCE [LARGE SCALE GENOMIC DNA]</scope>
    <source>
        <strain evidence="3 4">DSM 25532</strain>
    </source>
</reference>
<sequence>MKVSQPLWAACLLTVTLSSCLLPAASAANWPMWRGPTNDGVTEETDLPLQWSTTENVKWKVSLPDRGNSTPVVWGDKVFLTQPIEREGKRLLLCFDKKTGNKLWESGITYKEAELTHATNPYCSASPATDGERVVVFFGSAGVYCYDMNGKELWKRTDLGRQHHIWGNGTSPVIAGDRVFLNFGPGEKTVLYAFDKKTGKTLWEHNEPGGASGEGSGKKWLGSWSDPLLRKVDNRYELLMTYPGRACAFDPMTGKELWTCEGMTQLVYNSPVYADGLMVAVSSYGGSGMVVKAGGNGNVTSSHRVWHLPKIQQRIGSGVIHEGHYYILTDGGIAECRDLKTGEVVWNERLKGPGPTGQNWSSLVRSGDKLYAANQGGDCFVFKASPKFELLATNSLGEKIIGSIAVSDGQLFIRSYQNLWCIGK</sequence>